<comment type="caution">
    <text evidence="2">The sequence shown here is derived from an EMBL/GenBank/DDBJ whole genome shotgun (WGS) entry which is preliminary data.</text>
</comment>
<dbReference type="SMART" id="SM00460">
    <property type="entry name" value="TGc"/>
    <property type="match status" value="1"/>
</dbReference>
<proteinExistence type="predicted"/>
<dbReference type="PANTHER" id="PTHR33490">
    <property type="entry name" value="BLR5614 PROTEIN-RELATED"/>
    <property type="match status" value="1"/>
</dbReference>
<dbReference type="EMBL" id="MIGX01000050">
    <property type="protein sequence ID" value="PPT90637.1"/>
    <property type="molecule type" value="Genomic_DNA"/>
</dbReference>
<dbReference type="InterPro" id="IPR038765">
    <property type="entry name" value="Papain-like_cys_pep_sf"/>
</dbReference>
<dbReference type="Proteomes" id="UP000239898">
    <property type="component" value="Unassembled WGS sequence"/>
</dbReference>
<evidence type="ECO:0000259" key="1">
    <source>
        <dbReference type="SMART" id="SM00460"/>
    </source>
</evidence>
<gene>
    <name evidence="2" type="ORF">XthCFBP4691_11365</name>
</gene>
<keyword evidence="3" id="KW-1185">Reference proteome</keyword>
<sequence length="297" mass="32733">MLIRLGYEIRYRFLQPTPLLAMLDIHDSRRTDIVLAAALQTEPAVPLRGYRDQFGNGCTRILAPAGLLTLRADAVVRDSGLPDQYHYDAPQTPVQELPDDTLMYLLGSRYCETDLLSGLAWDLFGSAPTGWARVQAICDYVHAQIEFGYEHARPTKSAAQALQEGRGVCRDFAHAAIALCRCMNVPARYCTGYLGDIGVPASAAPMDFSGWFEAFLDGQWYTFDARHNLPRIGRVLIARGRDAADVAISNTFGDNTLESFVVWTDETDQARLDRRPAATPIAAGSDAAALRTEGLYL</sequence>
<dbReference type="PANTHER" id="PTHR33490:SF12">
    <property type="entry name" value="BLL5557 PROTEIN"/>
    <property type="match status" value="1"/>
</dbReference>
<evidence type="ECO:0000313" key="2">
    <source>
        <dbReference type="EMBL" id="PPT90637.1"/>
    </source>
</evidence>
<dbReference type="RefSeq" id="WP_128420513.1">
    <property type="nucleotide sequence ID" value="NZ_CP049017.1"/>
</dbReference>
<dbReference type="OrthoDB" id="9804872at2"/>
<organism evidence="2 3">
    <name type="scientific">Xanthomonas theicola</name>
    <dbReference type="NCBI Taxonomy" id="56464"/>
    <lineage>
        <taxon>Bacteria</taxon>
        <taxon>Pseudomonadati</taxon>
        <taxon>Pseudomonadota</taxon>
        <taxon>Gammaproteobacteria</taxon>
        <taxon>Lysobacterales</taxon>
        <taxon>Lysobacteraceae</taxon>
        <taxon>Xanthomonas</taxon>
    </lineage>
</organism>
<protein>
    <submittedName>
        <fullName evidence="2">Transglutaminase</fullName>
    </submittedName>
</protein>
<reference evidence="2 3" key="1">
    <citation type="submission" date="2016-08" db="EMBL/GenBank/DDBJ databases">
        <title>Evolution of the type three secretion system and type three effector repertoires in Xanthomonas.</title>
        <authorList>
            <person name="Merda D."/>
            <person name="Briand M."/>
            <person name="Bosis E."/>
            <person name="Rousseau C."/>
            <person name="Portier P."/>
            <person name="Jacques M.-A."/>
            <person name="Fischer-Le Saux M."/>
        </authorList>
    </citation>
    <scope>NUCLEOTIDE SEQUENCE [LARGE SCALE GENOMIC DNA]</scope>
    <source>
        <strain evidence="2 3">CFBP 4691</strain>
    </source>
</reference>
<accession>A0A2S6ZEE2</accession>
<dbReference type="InterPro" id="IPR002931">
    <property type="entry name" value="Transglutaminase-like"/>
</dbReference>
<dbReference type="AlphaFoldDB" id="A0A2S6ZEE2"/>
<dbReference type="Gene3D" id="2.60.40.2250">
    <property type="match status" value="1"/>
</dbReference>
<dbReference type="Pfam" id="PF01841">
    <property type="entry name" value="Transglut_core"/>
    <property type="match status" value="1"/>
</dbReference>
<feature type="domain" description="Transglutaminase-like" evidence="1">
    <location>
        <begin position="161"/>
        <end position="227"/>
    </location>
</feature>
<evidence type="ECO:0000313" key="3">
    <source>
        <dbReference type="Proteomes" id="UP000239898"/>
    </source>
</evidence>
<dbReference type="Gene3D" id="3.10.620.30">
    <property type="match status" value="1"/>
</dbReference>
<dbReference type="SUPFAM" id="SSF54001">
    <property type="entry name" value="Cysteine proteinases"/>
    <property type="match status" value="1"/>
</dbReference>
<name>A0A2S6ZEE2_9XANT</name>